<sequence>MSEEGTFKKVEKSAEKMYGPKGLLVCGYPEPEQHKLLAILEESKLGEFPVIFATNNDIKRSLKEVLESDHKHGHGEASEMKRAAIMSGFTHEELHILMEDYRNSELPTQHWAALTPVSEKWAVGALLNELAAEAAEIKKELQKNKTK</sequence>
<accession>A0A1H3YM46</accession>
<dbReference type="Pfam" id="PF12646">
    <property type="entry name" value="DUF3783"/>
    <property type="match status" value="1"/>
</dbReference>
<organism evidence="1 2">
    <name type="scientific">Desulfuromusa kysingii</name>
    <dbReference type="NCBI Taxonomy" id="37625"/>
    <lineage>
        <taxon>Bacteria</taxon>
        <taxon>Pseudomonadati</taxon>
        <taxon>Thermodesulfobacteriota</taxon>
        <taxon>Desulfuromonadia</taxon>
        <taxon>Desulfuromonadales</taxon>
        <taxon>Geopsychrobacteraceae</taxon>
        <taxon>Desulfuromusa</taxon>
    </lineage>
</organism>
<reference evidence="1 2" key="1">
    <citation type="submission" date="2016-10" db="EMBL/GenBank/DDBJ databases">
        <authorList>
            <person name="de Groot N.N."/>
        </authorList>
    </citation>
    <scope>NUCLEOTIDE SEQUENCE [LARGE SCALE GENOMIC DNA]</scope>
    <source>
        <strain evidence="1 2">DSM 7343</strain>
    </source>
</reference>
<name>A0A1H3YM46_9BACT</name>
<keyword evidence="2" id="KW-1185">Reference proteome</keyword>
<protein>
    <recommendedName>
        <fullName evidence="3">DUF3783 domain-containing protein</fullName>
    </recommendedName>
</protein>
<evidence type="ECO:0000313" key="1">
    <source>
        <dbReference type="EMBL" id="SEA12487.1"/>
    </source>
</evidence>
<dbReference type="STRING" id="37625.SAMN05660420_01293"/>
<dbReference type="EMBL" id="FNQN01000003">
    <property type="protein sequence ID" value="SEA12487.1"/>
    <property type="molecule type" value="Genomic_DNA"/>
</dbReference>
<dbReference type="PANTHER" id="PTHR35732:SF1">
    <property type="entry name" value="OS10G0545100 PROTEIN"/>
    <property type="match status" value="1"/>
</dbReference>
<gene>
    <name evidence="1" type="ORF">SAMN05660420_01293</name>
</gene>
<dbReference type="PANTHER" id="PTHR35732">
    <property type="entry name" value="OS10G0545100 PROTEIN"/>
    <property type="match status" value="1"/>
</dbReference>
<dbReference type="Proteomes" id="UP000199409">
    <property type="component" value="Unassembled WGS sequence"/>
</dbReference>
<dbReference type="InterPro" id="IPR016621">
    <property type="entry name" value="UCP014543"/>
</dbReference>
<proteinExistence type="predicted"/>
<dbReference type="OrthoDB" id="5472192at2"/>
<dbReference type="AlphaFoldDB" id="A0A1H3YM46"/>
<evidence type="ECO:0000313" key="2">
    <source>
        <dbReference type="Proteomes" id="UP000199409"/>
    </source>
</evidence>
<dbReference type="RefSeq" id="WP_092345912.1">
    <property type="nucleotide sequence ID" value="NZ_FNQN01000003.1"/>
</dbReference>
<evidence type="ECO:0008006" key="3">
    <source>
        <dbReference type="Google" id="ProtNLM"/>
    </source>
</evidence>